<gene>
    <name evidence="1" type="ORF">A2153_03260</name>
</gene>
<proteinExistence type="predicted"/>
<dbReference type="AlphaFoldDB" id="A0A1F5YL61"/>
<name>A0A1F5YL61_9BACT</name>
<protein>
    <recommendedName>
        <fullName evidence="3">Ribbon-helix-helix protein CopG domain-containing protein</fullName>
    </recommendedName>
</protein>
<organism evidence="1 2">
    <name type="scientific">Candidatus Gottesmanbacteria bacterium RBG_16_38_7b</name>
    <dbReference type="NCBI Taxonomy" id="1798372"/>
    <lineage>
        <taxon>Bacteria</taxon>
        <taxon>Candidatus Gottesmaniibacteriota</taxon>
    </lineage>
</organism>
<sequence>MKRYQVYLNPQSVEKIDSFEEEIKLERSAIIRMVIDAIAANLGQLIHDKKPIKGPLDELVGFIKPRTKKKTNFAAKADEIYLSD</sequence>
<evidence type="ECO:0000313" key="1">
    <source>
        <dbReference type="EMBL" id="OGG00896.1"/>
    </source>
</evidence>
<accession>A0A1F5YL61</accession>
<dbReference type="EMBL" id="MFJB01000007">
    <property type="protein sequence ID" value="OGG00896.1"/>
    <property type="molecule type" value="Genomic_DNA"/>
</dbReference>
<comment type="caution">
    <text evidence="1">The sequence shown here is derived from an EMBL/GenBank/DDBJ whole genome shotgun (WGS) entry which is preliminary data.</text>
</comment>
<reference evidence="1 2" key="1">
    <citation type="journal article" date="2016" name="Nat. Commun.">
        <title>Thousands of microbial genomes shed light on interconnected biogeochemical processes in an aquifer system.</title>
        <authorList>
            <person name="Anantharaman K."/>
            <person name="Brown C.T."/>
            <person name="Hug L.A."/>
            <person name="Sharon I."/>
            <person name="Castelle C.J."/>
            <person name="Probst A.J."/>
            <person name="Thomas B.C."/>
            <person name="Singh A."/>
            <person name="Wilkins M.J."/>
            <person name="Karaoz U."/>
            <person name="Brodie E.L."/>
            <person name="Williams K.H."/>
            <person name="Hubbard S.S."/>
            <person name="Banfield J.F."/>
        </authorList>
    </citation>
    <scope>NUCLEOTIDE SEQUENCE [LARGE SCALE GENOMIC DNA]</scope>
</reference>
<dbReference type="Proteomes" id="UP000177396">
    <property type="component" value="Unassembled WGS sequence"/>
</dbReference>
<evidence type="ECO:0000313" key="2">
    <source>
        <dbReference type="Proteomes" id="UP000177396"/>
    </source>
</evidence>
<evidence type="ECO:0008006" key="3">
    <source>
        <dbReference type="Google" id="ProtNLM"/>
    </source>
</evidence>